<comment type="caution">
    <text evidence="1">The sequence shown here is derived from an EMBL/GenBank/DDBJ whole genome shotgun (WGS) entry which is preliminary data.</text>
</comment>
<protein>
    <submittedName>
        <fullName evidence="1">Uncharacterized protein</fullName>
    </submittedName>
</protein>
<proteinExistence type="predicted"/>
<keyword evidence="2" id="KW-1185">Reference proteome</keyword>
<evidence type="ECO:0000313" key="1">
    <source>
        <dbReference type="EMBL" id="KAG5623834.1"/>
    </source>
</evidence>
<sequence length="199" mass="21577">MRKLFVCAAYLSDNPIRLGNRKKQIHFLLVVPRDEDTSKLSTWSKIAVGMARVATALGASTIPEILPSQGQHEIKLQRVIDKELGELSITDFPTWLHGENGSVRNPPPFSLSNIAVKPHSSPGRGPKLHISTARRSPELLSWIAPAVQSTISIRNISPVLISVTGGISGCQRLWSGNFCSHGFFFRSMGITSLGVGGAI</sequence>
<reference evidence="1 2" key="1">
    <citation type="submission" date="2020-09" db="EMBL/GenBank/DDBJ databases">
        <title>De no assembly of potato wild relative species, Solanum commersonii.</title>
        <authorList>
            <person name="Cho K."/>
        </authorList>
    </citation>
    <scope>NUCLEOTIDE SEQUENCE [LARGE SCALE GENOMIC DNA]</scope>
    <source>
        <strain evidence="1">LZ3.2</strain>
        <tissue evidence="1">Leaf</tissue>
    </source>
</reference>
<dbReference type="EMBL" id="JACXVP010000002">
    <property type="protein sequence ID" value="KAG5623834.1"/>
    <property type="molecule type" value="Genomic_DNA"/>
</dbReference>
<dbReference type="Proteomes" id="UP000824120">
    <property type="component" value="Chromosome 2"/>
</dbReference>
<organism evidence="1 2">
    <name type="scientific">Solanum commersonii</name>
    <name type="common">Commerson's wild potato</name>
    <name type="synonym">Commerson's nightshade</name>
    <dbReference type="NCBI Taxonomy" id="4109"/>
    <lineage>
        <taxon>Eukaryota</taxon>
        <taxon>Viridiplantae</taxon>
        <taxon>Streptophyta</taxon>
        <taxon>Embryophyta</taxon>
        <taxon>Tracheophyta</taxon>
        <taxon>Spermatophyta</taxon>
        <taxon>Magnoliopsida</taxon>
        <taxon>eudicotyledons</taxon>
        <taxon>Gunneridae</taxon>
        <taxon>Pentapetalae</taxon>
        <taxon>asterids</taxon>
        <taxon>lamiids</taxon>
        <taxon>Solanales</taxon>
        <taxon>Solanaceae</taxon>
        <taxon>Solanoideae</taxon>
        <taxon>Solaneae</taxon>
        <taxon>Solanum</taxon>
    </lineage>
</organism>
<gene>
    <name evidence="1" type="ORF">H5410_009052</name>
</gene>
<evidence type="ECO:0000313" key="2">
    <source>
        <dbReference type="Proteomes" id="UP000824120"/>
    </source>
</evidence>
<accession>A0A9J6AIE7</accession>
<dbReference type="AlphaFoldDB" id="A0A9J6AIE7"/>
<feature type="non-terminal residue" evidence="1">
    <location>
        <position position="199"/>
    </location>
</feature>
<name>A0A9J6AIE7_SOLCO</name>